<feature type="non-terminal residue" evidence="8">
    <location>
        <position position="1"/>
    </location>
</feature>
<dbReference type="PANTHER" id="PTHR22779:SF6">
    <property type="entry name" value="SD17342P"/>
    <property type="match status" value="1"/>
</dbReference>
<feature type="transmembrane region" description="Helical" evidence="6">
    <location>
        <begin position="77"/>
        <end position="106"/>
    </location>
</feature>
<dbReference type="RefSeq" id="XP_033459416.1">
    <property type="nucleotide sequence ID" value="XM_033601454.1"/>
</dbReference>
<dbReference type="Proteomes" id="UP000504637">
    <property type="component" value="Unplaced"/>
</dbReference>
<gene>
    <name evidence="8" type="ORF">K489DRAFT_320420</name>
</gene>
<protein>
    <recommendedName>
        <fullName evidence="9">Integral membrane protein</fullName>
    </recommendedName>
</protein>
<feature type="transmembrane region" description="Helical" evidence="6">
    <location>
        <begin position="118"/>
        <end position="138"/>
    </location>
</feature>
<evidence type="ECO:0000256" key="6">
    <source>
        <dbReference type="SAM" id="Phobius"/>
    </source>
</evidence>
<organism evidence="8">
    <name type="scientific">Dissoconium aciculare CBS 342.82</name>
    <dbReference type="NCBI Taxonomy" id="1314786"/>
    <lineage>
        <taxon>Eukaryota</taxon>
        <taxon>Fungi</taxon>
        <taxon>Dikarya</taxon>
        <taxon>Ascomycota</taxon>
        <taxon>Pezizomycotina</taxon>
        <taxon>Dothideomycetes</taxon>
        <taxon>Dothideomycetidae</taxon>
        <taxon>Mycosphaerellales</taxon>
        <taxon>Dissoconiaceae</taxon>
        <taxon>Dissoconium</taxon>
    </lineage>
</organism>
<dbReference type="OrthoDB" id="2131401at2759"/>
<evidence type="ECO:0000313" key="8">
    <source>
        <dbReference type="RefSeq" id="XP_033459416.1"/>
    </source>
</evidence>
<keyword evidence="7" id="KW-1185">Reference proteome</keyword>
<evidence type="ECO:0000256" key="2">
    <source>
        <dbReference type="ARBA" id="ARBA00006325"/>
    </source>
</evidence>
<reference evidence="8" key="1">
    <citation type="submission" date="2020-01" db="EMBL/GenBank/DDBJ databases">
        <authorList>
            <consortium name="DOE Joint Genome Institute"/>
            <person name="Haridas S."/>
            <person name="Albert R."/>
            <person name="Binder M."/>
            <person name="Bloem J."/>
            <person name="Labutti K."/>
            <person name="Salamov A."/>
            <person name="Andreopoulos B."/>
            <person name="Baker S.E."/>
            <person name="Barry K."/>
            <person name="Bills G."/>
            <person name="Bluhm B.H."/>
            <person name="Cannon C."/>
            <person name="Castanera R."/>
            <person name="Culley D.E."/>
            <person name="Daum C."/>
            <person name="Ezra D."/>
            <person name="Gonzalez J.B."/>
            <person name="Henrissat B."/>
            <person name="Kuo A."/>
            <person name="Liang C."/>
            <person name="Lipzen A."/>
            <person name="Lutzoni F."/>
            <person name="Magnuson J."/>
            <person name="Mondo S."/>
            <person name="Nolan M."/>
            <person name="Ohm R."/>
            <person name="Pangilinan J."/>
            <person name="Park H.-J."/>
            <person name="Ramirez L."/>
            <person name="Alfaro M."/>
            <person name="Sun H."/>
            <person name="Tritt A."/>
            <person name="Yoshinaga Y."/>
            <person name="Zwiers L.-H."/>
            <person name="Turgeon B.G."/>
            <person name="Goodwin S.B."/>
            <person name="Spatafora J.W."/>
            <person name="Crous P.W."/>
            <person name="Grigoriev I.V."/>
        </authorList>
    </citation>
    <scope>NUCLEOTIDE SEQUENCE</scope>
    <source>
        <strain evidence="8">CBS 342.82</strain>
    </source>
</reference>
<dbReference type="GeneID" id="54359254"/>
<reference evidence="8" key="3">
    <citation type="submission" date="2025-08" db="UniProtKB">
        <authorList>
            <consortium name="RefSeq"/>
        </authorList>
    </citation>
    <scope>IDENTIFICATION</scope>
    <source>
        <strain evidence="8">CBS 342.82</strain>
    </source>
</reference>
<dbReference type="PANTHER" id="PTHR22779">
    <property type="entry name" value="SD17342P"/>
    <property type="match status" value="1"/>
</dbReference>
<keyword evidence="4 6" id="KW-1133">Transmembrane helix</keyword>
<dbReference type="AlphaFoldDB" id="A0A6J3M315"/>
<evidence type="ECO:0000256" key="1">
    <source>
        <dbReference type="ARBA" id="ARBA00004141"/>
    </source>
</evidence>
<reference evidence="8" key="2">
    <citation type="submission" date="2020-04" db="EMBL/GenBank/DDBJ databases">
        <authorList>
            <consortium name="NCBI Genome Project"/>
        </authorList>
    </citation>
    <scope>NUCLEOTIDE SEQUENCE</scope>
    <source>
        <strain evidence="8">CBS 342.82</strain>
    </source>
</reference>
<comment type="subcellular location">
    <subcellularLocation>
        <location evidence="1">Membrane</location>
        <topology evidence="1">Multi-pass membrane protein</topology>
    </subcellularLocation>
</comment>
<accession>A0A6J3M315</accession>
<keyword evidence="5 6" id="KW-0472">Membrane</keyword>
<sequence length="142" mass="15806">SNDFYKVVVDKRPLSYVAPPFPSLYWPFPFRGVQTNYLYDPYDIFLFTLYWTLICVVGVHLVAAGYACLVQYRNWKVIWVALIIFGIVGGIQAVIAGSIVGGLLSAVYTAGYFKMSTWIPFSWGVANALVLIISSFAMQGGL</sequence>
<keyword evidence="3 6" id="KW-0812">Transmembrane</keyword>
<comment type="similarity">
    <text evidence="2">Belongs to the TMEM170 family.</text>
</comment>
<evidence type="ECO:0000256" key="5">
    <source>
        <dbReference type="ARBA" id="ARBA00023136"/>
    </source>
</evidence>
<dbReference type="GO" id="GO:0016020">
    <property type="term" value="C:membrane"/>
    <property type="evidence" value="ECO:0007669"/>
    <property type="project" value="UniProtKB-SubCell"/>
</dbReference>
<proteinExistence type="inferred from homology"/>
<evidence type="ECO:0000256" key="4">
    <source>
        <dbReference type="ARBA" id="ARBA00022989"/>
    </source>
</evidence>
<dbReference type="InterPro" id="IPR019334">
    <property type="entry name" value="TMEM170A/B/YPR153W-like"/>
</dbReference>
<name>A0A6J3M315_9PEZI</name>
<dbReference type="Pfam" id="PF10190">
    <property type="entry name" value="Tmemb_170"/>
    <property type="match status" value="1"/>
</dbReference>
<evidence type="ECO:0000313" key="7">
    <source>
        <dbReference type="Proteomes" id="UP000504637"/>
    </source>
</evidence>
<feature type="transmembrane region" description="Helical" evidence="6">
    <location>
        <begin position="44"/>
        <end position="70"/>
    </location>
</feature>
<evidence type="ECO:0008006" key="9">
    <source>
        <dbReference type="Google" id="ProtNLM"/>
    </source>
</evidence>
<evidence type="ECO:0000256" key="3">
    <source>
        <dbReference type="ARBA" id="ARBA00022692"/>
    </source>
</evidence>